<protein>
    <recommendedName>
        <fullName evidence="1">Thoeris anti-defense 2-like domain-containing protein</fullName>
    </recommendedName>
</protein>
<evidence type="ECO:0000313" key="2">
    <source>
        <dbReference type="EMBL" id="ARP56101.1"/>
    </source>
</evidence>
<keyword evidence="3" id="KW-1185">Reference proteome</keyword>
<organism evidence="2 3">
    <name type="scientific">Bacillus thuringiensis</name>
    <dbReference type="NCBI Taxonomy" id="1428"/>
    <lineage>
        <taxon>Bacteria</taxon>
        <taxon>Bacillati</taxon>
        <taxon>Bacillota</taxon>
        <taxon>Bacilli</taxon>
        <taxon>Bacillales</taxon>
        <taxon>Bacillaceae</taxon>
        <taxon>Bacillus</taxon>
        <taxon>Bacillus cereus group</taxon>
    </lineage>
</organism>
<dbReference type="AlphaFoldDB" id="A0A1W6WHP2"/>
<evidence type="ECO:0000259" key="1">
    <source>
        <dbReference type="Pfam" id="PF11195"/>
    </source>
</evidence>
<feature type="domain" description="Thoeris anti-defense 2-like" evidence="1">
    <location>
        <begin position="7"/>
        <end position="90"/>
    </location>
</feature>
<accession>A0A1W6WHP2</accession>
<proteinExistence type="predicted"/>
<dbReference type="EMBL" id="CP021061">
    <property type="protein sequence ID" value="ARP56101.1"/>
    <property type="molecule type" value="Genomic_DNA"/>
</dbReference>
<sequence length="91" mass="10407">MDLTIGDFGWALHRLKEGERVFRSGWNGKGMFLYLVNGNDFSTAFRYGYGEYAGEPRFEDSIAIKTAQNTISVGWKPTNLDMFANDWEVVE</sequence>
<name>A0A1W6WHP2_BACTU</name>
<dbReference type="RefSeq" id="WP_000366284.1">
    <property type="nucleotide sequence ID" value="NZ_CAKJXA010000022.1"/>
</dbReference>
<dbReference type="InterPro" id="IPR021361">
    <property type="entry name" value="Tad2-like_dom"/>
</dbReference>
<reference evidence="2 3" key="1">
    <citation type="submission" date="2017-04" db="EMBL/GenBank/DDBJ databases">
        <title>Complete Genome Sequence of Bacillus thuringiensis type Strain ATCC 10792.</title>
        <authorList>
            <person name="Oh D.-H."/>
            <person name="Park B.-J."/>
            <person name="Shuai W."/>
            <person name="Chelliah R."/>
        </authorList>
    </citation>
    <scope>NUCLEOTIDE SEQUENCE [LARGE SCALE GENOMIC DNA]</scope>
    <source>
        <strain evidence="2 3">ATCC 10792</strain>
    </source>
</reference>
<dbReference type="GeneID" id="67465235"/>
<gene>
    <name evidence="2" type="ORF">CAB88_02840</name>
</gene>
<evidence type="ECO:0000313" key="3">
    <source>
        <dbReference type="Proteomes" id="UP000194143"/>
    </source>
</evidence>
<dbReference type="Pfam" id="PF11195">
    <property type="entry name" value="Tad2-like"/>
    <property type="match status" value="1"/>
</dbReference>
<dbReference type="Proteomes" id="UP000194143">
    <property type="component" value="Chromosome"/>
</dbReference>